<accession>A0A165ZR25</accession>
<protein>
    <submittedName>
        <fullName evidence="2">Uncharacterized protein</fullName>
    </submittedName>
</protein>
<dbReference type="AlphaFoldDB" id="A0A165ZR25"/>
<dbReference type="EMBL" id="KV417672">
    <property type="protein sequence ID" value="KZP10839.1"/>
    <property type="molecule type" value="Genomic_DNA"/>
</dbReference>
<feature type="compositionally biased region" description="Basic and acidic residues" evidence="1">
    <location>
        <begin position="167"/>
        <end position="181"/>
    </location>
</feature>
<feature type="compositionally biased region" description="Polar residues" evidence="1">
    <location>
        <begin position="129"/>
        <end position="140"/>
    </location>
</feature>
<evidence type="ECO:0000313" key="2">
    <source>
        <dbReference type="EMBL" id="KZP10839.1"/>
    </source>
</evidence>
<evidence type="ECO:0000256" key="1">
    <source>
        <dbReference type="SAM" id="MobiDB-lite"/>
    </source>
</evidence>
<sequence length="258" mass="27536">MFSSTLVLRRGDVAVIPVRAASHPPLQSRCFRRKRAKCSFDARSCGMQTILPGTPSYKPTNAITEHVMYARPPQYNWRTRRSDATAPNAQSGLTLGALYAPLSHTSWATGQHIPFGVITNRLARRAPAQGSSCEDPTLTQPDPRPSLSLLQQPHRSASFVGAQSRAADADRAEPWHREGGGRVRNGAQDAGAGVDGVDHSGAGQGAEAAARGVLFEPGREAPPSAQLTGASPQPCVSPANHVTRLITQQWGPILTQMP</sequence>
<evidence type="ECO:0000313" key="3">
    <source>
        <dbReference type="Proteomes" id="UP000076532"/>
    </source>
</evidence>
<organism evidence="2 3">
    <name type="scientific">Athelia psychrophila</name>
    <dbReference type="NCBI Taxonomy" id="1759441"/>
    <lineage>
        <taxon>Eukaryota</taxon>
        <taxon>Fungi</taxon>
        <taxon>Dikarya</taxon>
        <taxon>Basidiomycota</taxon>
        <taxon>Agaricomycotina</taxon>
        <taxon>Agaricomycetes</taxon>
        <taxon>Agaricomycetidae</taxon>
        <taxon>Atheliales</taxon>
        <taxon>Atheliaceae</taxon>
        <taxon>Athelia</taxon>
    </lineage>
</organism>
<feature type="region of interest" description="Disordered" evidence="1">
    <location>
        <begin position="126"/>
        <end position="208"/>
    </location>
</feature>
<proteinExistence type="predicted"/>
<keyword evidence="3" id="KW-1185">Reference proteome</keyword>
<feature type="compositionally biased region" description="Low complexity" evidence="1">
    <location>
        <begin position="199"/>
        <end position="208"/>
    </location>
</feature>
<dbReference type="Proteomes" id="UP000076532">
    <property type="component" value="Unassembled WGS sequence"/>
</dbReference>
<gene>
    <name evidence="2" type="ORF">FIBSPDRAFT_1051070</name>
</gene>
<name>A0A165ZR25_9AGAM</name>
<reference evidence="2 3" key="1">
    <citation type="journal article" date="2016" name="Mol. Biol. Evol.">
        <title>Comparative Genomics of Early-Diverging Mushroom-Forming Fungi Provides Insights into the Origins of Lignocellulose Decay Capabilities.</title>
        <authorList>
            <person name="Nagy L.G."/>
            <person name="Riley R."/>
            <person name="Tritt A."/>
            <person name="Adam C."/>
            <person name="Daum C."/>
            <person name="Floudas D."/>
            <person name="Sun H."/>
            <person name="Yadav J.S."/>
            <person name="Pangilinan J."/>
            <person name="Larsson K.H."/>
            <person name="Matsuura K."/>
            <person name="Barry K."/>
            <person name="Labutti K."/>
            <person name="Kuo R."/>
            <person name="Ohm R.A."/>
            <person name="Bhattacharya S.S."/>
            <person name="Shirouzu T."/>
            <person name="Yoshinaga Y."/>
            <person name="Martin F.M."/>
            <person name="Grigoriev I.V."/>
            <person name="Hibbett D.S."/>
        </authorList>
    </citation>
    <scope>NUCLEOTIDE SEQUENCE [LARGE SCALE GENOMIC DNA]</scope>
    <source>
        <strain evidence="2 3">CBS 109695</strain>
    </source>
</reference>